<dbReference type="InterPro" id="IPR001647">
    <property type="entry name" value="HTH_TetR"/>
</dbReference>
<dbReference type="PROSITE" id="PS01081">
    <property type="entry name" value="HTH_TETR_1"/>
    <property type="match status" value="1"/>
</dbReference>
<dbReference type="GO" id="GO:0000976">
    <property type="term" value="F:transcription cis-regulatory region binding"/>
    <property type="evidence" value="ECO:0007669"/>
    <property type="project" value="TreeGrafter"/>
</dbReference>
<dbReference type="Pfam" id="PF17931">
    <property type="entry name" value="TetR_C_23"/>
    <property type="match status" value="1"/>
</dbReference>
<evidence type="ECO:0000256" key="1">
    <source>
        <dbReference type="ARBA" id="ARBA00023015"/>
    </source>
</evidence>
<evidence type="ECO:0000313" key="6">
    <source>
        <dbReference type="EMBL" id="NUU26771.1"/>
    </source>
</evidence>
<dbReference type="Pfam" id="PF00440">
    <property type="entry name" value="TetR_N"/>
    <property type="match status" value="1"/>
</dbReference>
<keyword evidence="1" id="KW-0805">Transcription regulation</keyword>
<dbReference type="Proteomes" id="UP000539146">
    <property type="component" value="Unassembled WGS sequence"/>
</dbReference>
<keyword evidence="3" id="KW-0804">Transcription</keyword>
<proteinExistence type="predicted"/>
<comment type="caution">
    <text evidence="6">The sequence shown here is derived from an EMBL/GenBank/DDBJ whole genome shotgun (WGS) entry which is preliminary data.</text>
</comment>
<evidence type="ECO:0000259" key="5">
    <source>
        <dbReference type="PROSITE" id="PS50977"/>
    </source>
</evidence>
<dbReference type="RefSeq" id="WP_175324959.1">
    <property type="nucleotide sequence ID" value="NZ_BAAAWP010000001.1"/>
</dbReference>
<feature type="domain" description="HTH tetR-type" evidence="5">
    <location>
        <begin position="13"/>
        <end position="73"/>
    </location>
</feature>
<dbReference type="Gene3D" id="1.10.357.10">
    <property type="entry name" value="Tetracycline Repressor, domain 2"/>
    <property type="match status" value="1"/>
</dbReference>
<dbReference type="EMBL" id="JABMCG010000056">
    <property type="protein sequence ID" value="NUU26771.1"/>
    <property type="molecule type" value="Genomic_DNA"/>
</dbReference>
<organism evidence="6 7">
    <name type="scientific">Curtobacterium citreum</name>
    <dbReference type="NCBI Taxonomy" id="2036"/>
    <lineage>
        <taxon>Bacteria</taxon>
        <taxon>Bacillati</taxon>
        <taxon>Actinomycetota</taxon>
        <taxon>Actinomycetes</taxon>
        <taxon>Micrococcales</taxon>
        <taxon>Microbacteriaceae</taxon>
        <taxon>Curtobacterium</taxon>
    </lineage>
</organism>
<dbReference type="PANTHER" id="PTHR30055">
    <property type="entry name" value="HTH-TYPE TRANSCRIPTIONAL REGULATOR RUTR"/>
    <property type="match status" value="1"/>
</dbReference>
<accession>A0A850DPB2</accession>
<dbReference type="InterPro" id="IPR036271">
    <property type="entry name" value="Tet_transcr_reg_TetR-rel_C_sf"/>
</dbReference>
<dbReference type="GO" id="GO:0003700">
    <property type="term" value="F:DNA-binding transcription factor activity"/>
    <property type="evidence" value="ECO:0007669"/>
    <property type="project" value="TreeGrafter"/>
</dbReference>
<dbReference type="InterPro" id="IPR009057">
    <property type="entry name" value="Homeodomain-like_sf"/>
</dbReference>
<reference evidence="6 7" key="1">
    <citation type="submission" date="2020-05" db="EMBL/GenBank/DDBJ databases">
        <title>Genome Sequencing of Type Strains.</title>
        <authorList>
            <person name="Lemaire J.F."/>
            <person name="Inderbitzin P."/>
            <person name="Gregorio O.A."/>
            <person name="Collins S.B."/>
            <person name="Wespe N."/>
            <person name="Knight-Connoni V."/>
        </authorList>
    </citation>
    <scope>NUCLEOTIDE SEQUENCE [LARGE SCALE GENOMIC DNA]</scope>
    <source>
        <strain evidence="6 7">DSM 20512</strain>
    </source>
</reference>
<feature type="DNA-binding region" description="H-T-H motif" evidence="4">
    <location>
        <begin position="36"/>
        <end position="55"/>
    </location>
</feature>
<keyword evidence="2 4" id="KW-0238">DNA-binding</keyword>
<protein>
    <submittedName>
        <fullName evidence="6">TetR family transcriptional regulator</fullName>
    </submittedName>
</protein>
<evidence type="ECO:0000313" key="7">
    <source>
        <dbReference type="Proteomes" id="UP000539146"/>
    </source>
</evidence>
<dbReference type="PRINTS" id="PR00455">
    <property type="entry name" value="HTHTETR"/>
</dbReference>
<evidence type="ECO:0000256" key="3">
    <source>
        <dbReference type="ARBA" id="ARBA00023163"/>
    </source>
</evidence>
<dbReference type="PANTHER" id="PTHR30055:SF234">
    <property type="entry name" value="HTH-TYPE TRANSCRIPTIONAL REGULATOR BETI"/>
    <property type="match status" value="1"/>
</dbReference>
<dbReference type="PROSITE" id="PS50977">
    <property type="entry name" value="HTH_TETR_2"/>
    <property type="match status" value="1"/>
</dbReference>
<evidence type="ECO:0000256" key="2">
    <source>
        <dbReference type="ARBA" id="ARBA00023125"/>
    </source>
</evidence>
<sequence>MFENDAVPMTKRDRTRARIREVAIRSLREHGYDGTTMRGIADEAGLSVGNAYYHFPTKDHLVQELYVEVQHEHVARAIPELEGVDELADRVGVVVRTGLANLRSWHGIAPQFLTTAIAPGSPNNPMSPESAPARDVVLGLFRQAVDGSRTKLPAPLGDDLPRALWTAYLLVTLFWVYDTSPDQRRTDRLVDTALGVLRFALPMLRVRPFRRTVTEIVGIVAGRDA</sequence>
<evidence type="ECO:0000256" key="4">
    <source>
        <dbReference type="PROSITE-ProRule" id="PRU00335"/>
    </source>
</evidence>
<dbReference type="InterPro" id="IPR041673">
    <property type="entry name" value="TetR_C_23"/>
</dbReference>
<dbReference type="InterPro" id="IPR050109">
    <property type="entry name" value="HTH-type_TetR-like_transc_reg"/>
</dbReference>
<dbReference type="InterPro" id="IPR023772">
    <property type="entry name" value="DNA-bd_HTH_TetR-type_CS"/>
</dbReference>
<dbReference type="SUPFAM" id="SSF48498">
    <property type="entry name" value="Tetracyclin repressor-like, C-terminal domain"/>
    <property type="match status" value="1"/>
</dbReference>
<name>A0A850DPB2_9MICO</name>
<dbReference type="AlphaFoldDB" id="A0A850DPB2"/>
<gene>
    <name evidence="6" type="ORF">HP467_01390</name>
</gene>
<dbReference type="SUPFAM" id="SSF46689">
    <property type="entry name" value="Homeodomain-like"/>
    <property type="match status" value="1"/>
</dbReference>